<comment type="caution">
    <text evidence="1">The sequence shown here is derived from an EMBL/GenBank/DDBJ whole genome shotgun (WGS) entry which is preliminary data.</text>
</comment>
<dbReference type="AlphaFoldDB" id="A0A8S1V0K5"/>
<reference evidence="1" key="1">
    <citation type="submission" date="2021-01" db="EMBL/GenBank/DDBJ databases">
        <authorList>
            <consortium name="Genoscope - CEA"/>
            <person name="William W."/>
        </authorList>
    </citation>
    <scope>NUCLEOTIDE SEQUENCE</scope>
</reference>
<gene>
    <name evidence="1" type="ORF">POCTA_138.1.T0510177</name>
</gene>
<sequence length="110" mass="13803">MYIQVIQTRWKKGIQEIKQLSEIKKDQQKIEIFIGQLSWVYSKNKQPRYFKIFLLTLIYRFFKKDEIFLKLKDLVIRMIIERLKRFVMLVINFIKYNRNGNRDQDFIWEY</sequence>
<evidence type="ECO:0000313" key="1">
    <source>
        <dbReference type="EMBL" id="CAD8168216.1"/>
    </source>
</evidence>
<keyword evidence="2" id="KW-1185">Reference proteome</keyword>
<proteinExistence type="predicted"/>
<protein>
    <submittedName>
        <fullName evidence="1">Uncharacterized protein</fullName>
    </submittedName>
</protein>
<name>A0A8S1V0K5_PAROT</name>
<accession>A0A8S1V0K5</accession>
<dbReference type="Proteomes" id="UP000683925">
    <property type="component" value="Unassembled WGS sequence"/>
</dbReference>
<evidence type="ECO:0000313" key="2">
    <source>
        <dbReference type="Proteomes" id="UP000683925"/>
    </source>
</evidence>
<dbReference type="EMBL" id="CAJJDP010000051">
    <property type="protein sequence ID" value="CAD8168216.1"/>
    <property type="molecule type" value="Genomic_DNA"/>
</dbReference>
<organism evidence="1 2">
    <name type="scientific">Paramecium octaurelia</name>
    <dbReference type="NCBI Taxonomy" id="43137"/>
    <lineage>
        <taxon>Eukaryota</taxon>
        <taxon>Sar</taxon>
        <taxon>Alveolata</taxon>
        <taxon>Ciliophora</taxon>
        <taxon>Intramacronucleata</taxon>
        <taxon>Oligohymenophorea</taxon>
        <taxon>Peniculida</taxon>
        <taxon>Parameciidae</taxon>
        <taxon>Paramecium</taxon>
    </lineage>
</organism>